<dbReference type="RefSeq" id="WP_012491515.1">
    <property type="nucleotide sequence ID" value="NC_010999.1"/>
</dbReference>
<feature type="transmembrane region" description="Helical" evidence="1">
    <location>
        <begin position="26"/>
        <end position="51"/>
    </location>
</feature>
<feature type="transmembrane region" description="Helical" evidence="1">
    <location>
        <begin position="129"/>
        <end position="157"/>
    </location>
</feature>
<feature type="transmembrane region" description="Helical" evidence="1">
    <location>
        <begin position="57"/>
        <end position="77"/>
    </location>
</feature>
<dbReference type="EMBL" id="PKQJ01000001">
    <property type="protein sequence ID" value="PLC47441.1"/>
    <property type="molecule type" value="Genomic_DNA"/>
</dbReference>
<evidence type="ECO:0000313" key="3">
    <source>
        <dbReference type="Proteomes" id="UP000234512"/>
    </source>
</evidence>
<proteinExistence type="predicted"/>
<gene>
    <name evidence="2" type="ORF">C0Q90_00005</name>
</gene>
<accession>K0N7Y8</accession>
<comment type="caution">
    <text evidence="2">The sequence shown here is derived from an EMBL/GenBank/DDBJ whole genome shotgun (WGS) entry which is preliminary data.</text>
</comment>
<evidence type="ECO:0000256" key="1">
    <source>
        <dbReference type="SAM" id="Phobius"/>
    </source>
</evidence>
<dbReference type="KEGG" id="lce:LC2W_1404"/>
<protein>
    <submittedName>
        <fullName evidence="2">Uncharacterized protein</fullName>
    </submittedName>
</protein>
<dbReference type="Proteomes" id="UP000234512">
    <property type="component" value="Unassembled WGS sequence"/>
</dbReference>
<dbReference type="AlphaFoldDB" id="A0A5Q8BQ16"/>
<feature type="transmembrane region" description="Helical" evidence="1">
    <location>
        <begin position="177"/>
        <end position="199"/>
    </location>
</feature>
<accession>A0A5Q8BQ16</accession>
<keyword evidence="1" id="KW-1133">Transmembrane helix</keyword>
<sequence>MTDVQYAMYKKIKKTYGIVNRRELDWIVFLSFCLVLSYIVFLLSFSVPFFFGAWLMIIRLVIAFVFIISVLGFFCFVRRMDTPGRRAVSLEKILANVNDILRKYESDSTDDIQNFITKLSRKGREEQKVAWDIFVFTSGTLNTLVVLPFLTFIIGIFTKVVSNQEMINSLEDIFRAFGLFVFTSFLLVFIEFMIGRAIYSYMNTKYEPVIHYLENILFIRSKNVSILDFANLTINK</sequence>
<name>A0A5Q8BQ16_LACPA</name>
<dbReference type="KEGG" id="lcs:LCBD_1436"/>
<evidence type="ECO:0000313" key="2">
    <source>
        <dbReference type="EMBL" id="PLC47441.1"/>
    </source>
</evidence>
<reference evidence="2 3" key="1">
    <citation type="journal article" date="2018" name="Genome Announc.">
        <title>Draft Genome Sequence of Lactobacillus paracasei DUP 13076, Which Exhibits Potent Antipathogenic Effects against Salmonella enterica Serovars Enteritidis, Typhimurium, and Heidelberg.</title>
        <authorList>
            <person name="Muyyarikkandy M.S."/>
            <person name="Alqahtani F.H."/>
            <person name="Mandoiu I."/>
            <person name="Amalaradjou M.A."/>
        </authorList>
    </citation>
    <scope>NUCLEOTIDE SEQUENCE [LARGE SCALE GENOMIC DNA]</scope>
    <source>
        <strain evidence="2 3">DUP 13076</strain>
    </source>
</reference>
<keyword evidence="1" id="KW-0472">Membrane</keyword>
<organism evidence="2 3">
    <name type="scientific">Lacticaseibacillus paracasei</name>
    <name type="common">Lactobacillus paracasei</name>
    <dbReference type="NCBI Taxonomy" id="1597"/>
    <lineage>
        <taxon>Bacteria</taxon>
        <taxon>Bacillati</taxon>
        <taxon>Bacillota</taxon>
        <taxon>Bacilli</taxon>
        <taxon>Lactobacillales</taxon>
        <taxon>Lactobacillaceae</taxon>
        <taxon>Lacticaseibacillus</taxon>
    </lineage>
</organism>
<keyword evidence="1" id="KW-0812">Transmembrane</keyword>